<comment type="caution">
    <text evidence="2">The sequence shown here is derived from an EMBL/GenBank/DDBJ whole genome shotgun (WGS) entry which is preliminary data.</text>
</comment>
<evidence type="ECO:0000259" key="1">
    <source>
        <dbReference type="Pfam" id="PF12867"/>
    </source>
</evidence>
<dbReference type="Gene3D" id="1.20.120.450">
    <property type="entry name" value="dinb family like domain"/>
    <property type="match status" value="1"/>
</dbReference>
<gene>
    <name evidence="2" type="ORF">BFP71_12630</name>
</gene>
<feature type="domain" description="DinB-like" evidence="1">
    <location>
        <begin position="30"/>
        <end position="165"/>
    </location>
</feature>
<protein>
    <recommendedName>
        <fullName evidence="1">DinB-like domain-containing protein</fullName>
    </recommendedName>
</protein>
<evidence type="ECO:0000313" key="2">
    <source>
        <dbReference type="EMBL" id="OEK04322.1"/>
    </source>
</evidence>
<dbReference type="Pfam" id="PF12867">
    <property type="entry name" value="DinB_2"/>
    <property type="match status" value="1"/>
</dbReference>
<dbReference type="Proteomes" id="UP000095552">
    <property type="component" value="Unassembled WGS sequence"/>
</dbReference>
<dbReference type="RefSeq" id="WP_069835827.1">
    <property type="nucleotide sequence ID" value="NZ_MDGQ01000005.1"/>
</dbReference>
<dbReference type="EMBL" id="MDGQ01000005">
    <property type="protein sequence ID" value="OEK04322.1"/>
    <property type="molecule type" value="Genomic_DNA"/>
</dbReference>
<dbReference type="SUPFAM" id="SSF109854">
    <property type="entry name" value="DinB/YfiT-like putative metalloenzymes"/>
    <property type="match status" value="1"/>
</dbReference>
<dbReference type="AlphaFoldDB" id="A0A1E5SYY9"/>
<dbReference type="InterPro" id="IPR034660">
    <property type="entry name" value="DinB/YfiT-like"/>
</dbReference>
<proteinExistence type="predicted"/>
<name>A0A1E5SYY9_9BACT</name>
<sequence length="170" mass="19299">MIRKPEISEYNPFYQPYIDQLHSDEIVPILKEQLASTEAFFRDLSEDQGNYRYAEGKWSIKEVLNHINDIERIFTYRAMCIARGETQSLPGMDQDVYQENSGAQSRTLSSLLEEFLALRKASILLFDHMTEADGMKVGEASGSKVTVRALAGLTAGHSAHHVKVIQEKYL</sequence>
<dbReference type="STRING" id="1563681.BFP71_12630"/>
<dbReference type="InterPro" id="IPR024775">
    <property type="entry name" value="DinB-like"/>
</dbReference>
<evidence type="ECO:0000313" key="3">
    <source>
        <dbReference type="Proteomes" id="UP000095552"/>
    </source>
</evidence>
<organism evidence="2 3">
    <name type="scientific">Roseivirga misakiensis</name>
    <dbReference type="NCBI Taxonomy" id="1563681"/>
    <lineage>
        <taxon>Bacteria</taxon>
        <taxon>Pseudomonadati</taxon>
        <taxon>Bacteroidota</taxon>
        <taxon>Cytophagia</taxon>
        <taxon>Cytophagales</taxon>
        <taxon>Roseivirgaceae</taxon>
        <taxon>Roseivirga</taxon>
    </lineage>
</organism>
<reference evidence="2 3" key="1">
    <citation type="submission" date="2016-08" db="EMBL/GenBank/DDBJ databases">
        <title>Draft genome of Fabibacter sp. strain SK-8.</title>
        <authorList>
            <person name="Wong S.-K."/>
            <person name="Hamasaki K."/>
            <person name="Yoshizawa S."/>
        </authorList>
    </citation>
    <scope>NUCLEOTIDE SEQUENCE [LARGE SCALE GENOMIC DNA]</scope>
    <source>
        <strain evidence="2 3">SK-8</strain>
    </source>
</reference>
<accession>A0A1E5SYY9</accession>
<dbReference type="OrthoDB" id="9793216at2"/>
<keyword evidence="3" id="KW-1185">Reference proteome</keyword>